<evidence type="ECO:0000313" key="2">
    <source>
        <dbReference type="EMBL" id="MBB1087828.1"/>
    </source>
</evidence>
<keyword evidence="3" id="KW-1185">Reference proteome</keyword>
<evidence type="ECO:0000313" key="3">
    <source>
        <dbReference type="Proteomes" id="UP000552587"/>
    </source>
</evidence>
<dbReference type="EMBL" id="JACHTE010000003">
    <property type="protein sequence ID" value="MBB1087828.1"/>
    <property type="molecule type" value="Genomic_DNA"/>
</dbReference>
<dbReference type="AlphaFoldDB" id="A0A7W3YDX3"/>
<name>A0A7W3YDX3_9GAMM</name>
<feature type="compositionally biased region" description="Basic and acidic residues" evidence="1">
    <location>
        <begin position="129"/>
        <end position="139"/>
    </location>
</feature>
<comment type="caution">
    <text evidence="2">The sequence shown here is derived from an EMBL/GenBank/DDBJ whole genome shotgun (WGS) entry which is preliminary data.</text>
</comment>
<feature type="region of interest" description="Disordered" evidence="1">
    <location>
        <begin position="127"/>
        <end position="160"/>
    </location>
</feature>
<dbReference type="RefSeq" id="WP_182668616.1">
    <property type="nucleotide sequence ID" value="NZ_JACHTE010000003.1"/>
</dbReference>
<reference evidence="2 3" key="1">
    <citation type="submission" date="2020-07" db="EMBL/GenBank/DDBJ databases">
        <authorList>
            <person name="Xu S."/>
            <person name="Li A."/>
        </authorList>
    </citation>
    <scope>NUCLEOTIDE SEQUENCE [LARGE SCALE GENOMIC DNA]</scope>
    <source>
        <strain evidence="2 3">SG-8</strain>
    </source>
</reference>
<proteinExistence type="predicted"/>
<gene>
    <name evidence="2" type="ORF">H4F99_04915</name>
</gene>
<dbReference type="Proteomes" id="UP000552587">
    <property type="component" value="Unassembled WGS sequence"/>
</dbReference>
<sequence length="160" mass="17990">MQNLISLTLSEQDLADLDAAIATLQRVFTPFVALQPSDRIELKKMGPKSREFCEQALTLLDNNRQMVPPNLGLDEALADRTALEHLRPRLQQLHQLVERADDTEMALGSDMMAIALEGYRLLEVSGKGEALKSARRELSTRFARKRRPTDPEPDPAPKPF</sequence>
<protein>
    <submittedName>
        <fullName evidence="2">Uncharacterized protein</fullName>
    </submittedName>
</protein>
<organism evidence="2 3">
    <name type="scientific">Marilutibacter penaei</name>
    <dbReference type="NCBI Taxonomy" id="2759900"/>
    <lineage>
        <taxon>Bacteria</taxon>
        <taxon>Pseudomonadati</taxon>
        <taxon>Pseudomonadota</taxon>
        <taxon>Gammaproteobacteria</taxon>
        <taxon>Lysobacterales</taxon>
        <taxon>Lysobacteraceae</taxon>
        <taxon>Marilutibacter</taxon>
    </lineage>
</organism>
<evidence type="ECO:0000256" key="1">
    <source>
        <dbReference type="SAM" id="MobiDB-lite"/>
    </source>
</evidence>
<accession>A0A7W3YDX3</accession>